<dbReference type="Proteomes" id="UP001386955">
    <property type="component" value="Unassembled WGS sequence"/>
</dbReference>
<dbReference type="InterPro" id="IPR044839">
    <property type="entry name" value="NDR1-like"/>
</dbReference>
<name>A0AAN9P1L6_PSOTE</name>
<keyword evidence="2 3" id="KW-0472">Membrane</keyword>
<evidence type="ECO:0000313" key="5">
    <source>
        <dbReference type="Proteomes" id="UP001386955"/>
    </source>
</evidence>
<comment type="caution">
    <text evidence="4">The sequence shown here is derived from an EMBL/GenBank/DDBJ whole genome shotgun (WGS) entry which is preliminary data.</text>
</comment>
<dbReference type="GO" id="GO:0005886">
    <property type="term" value="C:plasma membrane"/>
    <property type="evidence" value="ECO:0007669"/>
    <property type="project" value="TreeGrafter"/>
</dbReference>
<dbReference type="PANTHER" id="PTHR31415:SF61">
    <property type="entry name" value="LATE EMBRYOGENESIS ABUNDANT PROTEIN"/>
    <property type="match status" value="1"/>
</dbReference>
<gene>
    <name evidence="4" type="ORF">VNO78_33138</name>
</gene>
<proteinExistence type="predicted"/>
<dbReference type="GO" id="GO:0009506">
    <property type="term" value="C:plasmodesma"/>
    <property type="evidence" value="ECO:0007669"/>
    <property type="project" value="TreeGrafter"/>
</dbReference>
<dbReference type="GO" id="GO:0098542">
    <property type="term" value="P:defense response to other organism"/>
    <property type="evidence" value="ECO:0007669"/>
    <property type="project" value="InterPro"/>
</dbReference>
<organism evidence="4 5">
    <name type="scientific">Psophocarpus tetragonolobus</name>
    <name type="common">Winged bean</name>
    <name type="synonym">Dolichos tetragonolobus</name>
    <dbReference type="NCBI Taxonomy" id="3891"/>
    <lineage>
        <taxon>Eukaryota</taxon>
        <taxon>Viridiplantae</taxon>
        <taxon>Streptophyta</taxon>
        <taxon>Embryophyta</taxon>
        <taxon>Tracheophyta</taxon>
        <taxon>Spermatophyta</taxon>
        <taxon>Magnoliopsida</taxon>
        <taxon>eudicotyledons</taxon>
        <taxon>Gunneridae</taxon>
        <taxon>Pentapetalae</taxon>
        <taxon>rosids</taxon>
        <taxon>fabids</taxon>
        <taxon>Fabales</taxon>
        <taxon>Fabaceae</taxon>
        <taxon>Papilionoideae</taxon>
        <taxon>50 kb inversion clade</taxon>
        <taxon>NPAAA clade</taxon>
        <taxon>indigoferoid/millettioid clade</taxon>
        <taxon>Phaseoleae</taxon>
        <taxon>Psophocarpus</taxon>
    </lineage>
</organism>
<comment type="subcellular location">
    <subcellularLocation>
        <location evidence="1">Membrane</location>
    </subcellularLocation>
</comment>
<evidence type="ECO:0000256" key="1">
    <source>
        <dbReference type="ARBA" id="ARBA00004370"/>
    </source>
</evidence>
<evidence type="ECO:0008006" key="6">
    <source>
        <dbReference type="Google" id="ProtNLM"/>
    </source>
</evidence>
<keyword evidence="3" id="KW-1133">Transmembrane helix</keyword>
<sequence>MLHLNNKVPKCLCFILILLYLIILFSFTYLVVSPKKVKFYITNASLIEFAYTNNTLNYNFVLNIKVTNPNHLVAIYHSHVEALALYHDVEFSSQILGTFFQDHHKTTVLNPVFKGVMPLSEDQISKMKFESSSIYPVGVKLYMKNRYKVGSININPEMKLKVHCDLLVPLASYNEILGYPFRETKCHA</sequence>
<dbReference type="EMBL" id="JAYMYS010000009">
    <property type="protein sequence ID" value="KAK7380623.1"/>
    <property type="molecule type" value="Genomic_DNA"/>
</dbReference>
<dbReference type="PANTHER" id="PTHR31415">
    <property type="entry name" value="OS05G0367900 PROTEIN"/>
    <property type="match status" value="1"/>
</dbReference>
<feature type="transmembrane region" description="Helical" evidence="3">
    <location>
        <begin position="12"/>
        <end position="32"/>
    </location>
</feature>
<accession>A0AAN9P1L6</accession>
<evidence type="ECO:0000313" key="4">
    <source>
        <dbReference type="EMBL" id="KAK7380623.1"/>
    </source>
</evidence>
<dbReference type="AlphaFoldDB" id="A0AAN9P1L6"/>
<keyword evidence="5" id="KW-1185">Reference proteome</keyword>
<evidence type="ECO:0000256" key="2">
    <source>
        <dbReference type="ARBA" id="ARBA00023136"/>
    </source>
</evidence>
<evidence type="ECO:0000256" key="3">
    <source>
        <dbReference type="SAM" id="Phobius"/>
    </source>
</evidence>
<keyword evidence="3" id="KW-0812">Transmembrane</keyword>
<reference evidence="4 5" key="1">
    <citation type="submission" date="2024-01" db="EMBL/GenBank/DDBJ databases">
        <title>The genomes of 5 underutilized Papilionoideae crops provide insights into root nodulation and disease resistanc.</title>
        <authorList>
            <person name="Jiang F."/>
        </authorList>
    </citation>
    <scope>NUCLEOTIDE SEQUENCE [LARGE SCALE GENOMIC DNA]</scope>
    <source>
        <strain evidence="4">DUOXIRENSHENG_FW03</strain>
        <tissue evidence="4">Leaves</tissue>
    </source>
</reference>
<protein>
    <recommendedName>
        <fullName evidence="6">Late embryogenesis abundant protein LEA-2 subgroup domain-containing protein</fullName>
    </recommendedName>
</protein>